<name>A0A2T2XED8_9FIRM</name>
<evidence type="ECO:0000313" key="3">
    <source>
        <dbReference type="Proteomes" id="UP000242972"/>
    </source>
</evidence>
<dbReference type="Proteomes" id="UP000242972">
    <property type="component" value="Unassembled WGS sequence"/>
</dbReference>
<reference evidence="2 3" key="1">
    <citation type="journal article" date="2014" name="BMC Genomics">
        <title>Comparison of environmental and isolate Sulfobacillus genomes reveals diverse carbon, sulfur, nitrogen, and hydrogen metabolisms.</title>
        <authorList>
            <person name="Justice N.B."/>
            <person name="Norman A."/>
            <person name="Brown C.T."/>
            <person name="Singh A."/>
            <person name="Thomas B.C."/>
            <person name="Banfield J.F."/>
        </authorList>
    </citation>
    <scope>NUCLEOTIDE SEQUENCE [LARGE SCALE GENOMIC DNA]</scope>
    <source>
        <strain evidence="2">AMDSBA4</strain>
    </source>
</reference>
<protein>
    <recommendedName>
        <fullName evidence="4">SigmaK-factor processing regulatory BofA</fullName>
    </recommendedName>
</protein>
<proteinExistence type="predicted"/>
<keyword evidence="1" id="KW-0812">Transmembrane</keyword>
<gene>
    <name evidence="2" type="ORF">C7B46_12425</name>
</gene>
<dbReference type="InterPro" id="IPR010001">
    <property type="entry name" value="BofA"/>
</dbReference>
<evidence type="ECO:0000313" key="2">
    <source>
        <dbReference type="EMBL" id="PSR32884.1"/>
    </source>
</evidence>
<feature type="transmembrane region" description="Helical" evidence="1">
    <location>
        <begin position="33"/>
        <end position="50"/>
    </location>
</feature>
<keyword evidence="1" id="KW-1133">Transmembrane helix</keyword>
<accession>A0A2T2XED8</accession>
<dbReference type="AlphaFoldDB" id="A0A2T2XED8"/>
<sequence>MPGPAPGTWTVLEVVLWEYAVAGGMAMLQPKDILAGVFGILVVYLLTRVFSGWARWMVRSVINIAVAVLVLWAWDRTLGAGFHIGINPITASVVGLLGVPGFLLVLAARALTLGW</sequence>
<comment type="caution">
    <text evidence="2">The sequence shown here is derived from an EMBL/GenBank/DDBJ whole genome shotgun (WGS) entry which is preliminary data.</text>
</comment>
<keyword evidence="1" id="KW-0472">Membrane</keyword>
<organism evidence="2 3">
    <name type="scientific">Sulfobacillus benefaciens</name>
    <dbReference type="NCBI Taxonomy" id="453960"/>
    <lineage>
        <taxon>Bacteria</taxon>
        <taxon>Bacillati</taxon>
        <taxon>Bacillota</taxon>
        <taxon>Clostridia</taxon>
        <taxon>Eubacteriales</taxon>
        <taxon>Clostridiales Family XVII. Incertae Sedis</taxon>
        <taxon>Sulfobacillus</taxon>
    </lineage>
</organism>
<dbReference type="Pfam" id="PF07441">
    <property type="entry name" value="BofA"/>
    <property type="match status" value="1"/>
</dbReference>
<feature type="transmembrane region" description="Helical" evidence="1">
    <location>
        <begin position="56"/>
        <end position="74"/>
    </location>
</feature>
<evidence type="ECO:0008006" key="4">
    <source>
        <dbReference type="Google" id="ProtNLM"/>
    </source>
</evidence>
<dbReference type="EMBL" id="PXYW01000030">
    <property type="protein sequence ID" value="PSR32884.1"/>
    <property type="molecule type" value="Genomic_DNA"/>
</dbReference>
<feature type="transmembrane region" description="Helical" evidence="1">
    <location>
        <begin position="86"/>
        <end position="108"/>
    </location>
</feature>
<evidence type="ECO:0000256" key="1">
    <source>
        <dbReference type="SAM" id="Phobius"/>
    </source>
</evidence>